<evidence type="ECO:0000256" key="3">
    <source>
        <dbReference type="ARBA" id="ARBA00022806"/>
    </source>
</evidence>
<dbReference type="EMBL" id="GBRH01190404">
    <property type="protein sequence ID" value="JAE07492.1"/>
    <property type="molecule type" value="Transcribed_RNA"/>
</dbReference>
<proteinExistence type="predicted"/>
<dbReference type="GO" id="GO:0003676">
    <property type="term" value="F:nucleic acid binding"/>
    <property type="evidence" value="ECO:0007669"/>
    <property type="project" value="InterPro"/>
</dbReference>
<feature type="domain" description="DEAD-box RNA helicase Q" evidence="6">
    <location>
        <begin position="45"/>
        <end position="73"/>
    </location>
</feature>
<dbReference type="Gene3D" id="3.40.50.300">
    <property type="entry name" value="P-loop containing nucleotide triphosphate hydrolases"/>
    <property type="match status" value="1"/>
</dbReference>
<dbReference type="GO" id="GO:0016787">
    <property type="term" value="F:hydrolase activity"/>
    <property type="evidence" value="ECO:0007669"/>
    <property type="project" value="UniProtKB-KW"/>
</dbReference>
<dbReference type="SUPFAM" id="SSF52540">
    <property type="entry name" value="P-loop containing nucleoside triphosphate hydrolases"/>
    <property type="match status" value="1"/>
</dbReference>
<reference evidence="7" key="2">
    <citation type="journal article" date="2015" name="Data Brief">
        <title>Shoot transcriptome of the giant reed, Arundo donax.</title>
        <authorList>
            <person name="Barrero R.A."/>
            <person name="Guerrero F.D."/>
            <person name="Moolhuijzen P."/>
            <person name="Goolsby J.A."/>
            <person name="Tidwell J."/>
            <person name="Bellgard S.E."/>
            <person name="Bellgard M.I."/>
        </authorList>
    </citation>
    <scope>NUCLEOTIDE SEQUENCE</scope>
    <source>
        <tissue evidence="7">Shoot tissue taken approximately 20 cm above the soil surface</tissue>
    </source>
</reference>
<dbReference type="InterPro" id="IPR050079">
    <property type="entry name" value="DEAD_box_RNA_helicase"/>
</dbReference>
<reference evidence="7" key="1">
    <citation type="submission" date="2014-09" db="EMBL/GenBank/DDBJ databases">
        <authorList>
            <person name="Magalhaes I.L.F."/>
            <person name="Oliveira U."/>
            <person name="Santos F.R."/>
            <person name="Vidigal T.H.D.A."/>
            <person name="Brescovit A.D."/>
            <person name="Santos A.J."/>
        </authorList>
    </citation>
    <scope>NUCLEOTIDE SEQUENCE</scope>
    <source>
        <tissue evidence="7">Shoot tissue taken approximately 20 cm above the soil surface</tissue>
    </source>
</reference>
<dbReference type="PROSITE" id="PS51195">
    <property type="entry name" value="Q_MOTIF"/>
    <property type="match status" value="1"/>
</dbReference>
<dbReference type="PANTHER" id="PTHR47959">
    <property type="entry name" value="ATP-DEPENDENT RNA HELICASE RHLE-RELATED"/>
    <property type="match status" value="1"/>
</dbReference>
<keyword evidence="4" id="KW-0067">ATP-binding</keyword>
<evidence type="ECO:0000256" key="1">
    <source>
        <dbReference type="ARBA" id="ARBA00022741"/>
    </source>
</evidence>
<evidence type="ECO:0000313" key="7">
    <source>
        <dbReference type="EMBL" id="JAE07492.1"/>
    </source>
</evidence>
<evidence type="ECO:0000256" key="2">
    <source>
        <dbReference type="ARBA" id="ARBA00022801"/>
    </source>
</evidence>
<feature type="short sequence motif" description="Q motif" evidence="5">
    <location>
        <begin position="45"/>
        <end position="73"/>
    </location>
</feature>
<sequence>MGPAVVGEPSEGVEGLEIWDGERRRFDKYDIPVEVSGDGVPAPADRFEAAGLAEAVVRSVARYGYESPTTVQRSAVLIVMAGRNLEACACAQTGSGKAAVFCLPAVSGLAAAGGSGGGRRGRGLFDGTASPCVLFFAPIRELAAQVEATIKEMDATFEQCLACDQH</sequence>
<dbReference type="Pfam" id="PF00270">
    <property type="entry name" value="DEAD"/>
    <property type="match status" value="1"/>
</dbReference>
<evidence type="ECO:0000259" key="6">
    <source>
        <dbReference type="PROSITE" id="PS51195"/>
    </source>
</evidence>
<dbReference type="InterPro" id="IPR027417">
    <property type="entry name" value="P-loop_NTPase"/>
</dbReference>
<organism evidence="7">
    <name type="scientific">Arundo donax</name>
    <name type="common">Giant reed</name>
    <name type="synonym">Donax arundinaceus</name>
    <dbReference type="NCBI Taxonomy" id="35708"/>
    <lineage>
        <taxon>Eukaryota</taxon>
        <taxon>Viridiplantae</taxon>
        <taxon>Streptophyta</taxon>
        <taxon>Embryophyta</taxon>
        <taxon>Tracheophyta</taxon>
        <taxon>Spermatophyta</taxon>
        <taxon>Magnoliopsida</taxon>
        <taxon>Liliopsida</taxon>
        <taxon>Poales</taxon>
        <taxon>Poaceae</taxon>
        <taxon>PACMAD clade</taxon>
        <taxon>Arundinoideae</taxon>
        <taxon>Arundineae</taxon>
        <taxon>Arundo</taxon>
    </lineage>
</organism>
<dbReference type="GO" id="GO:0005829">
    <property type="term" value="C:cytosol"/>
    <property type="evidence" value="ECO:0007669"/>
    <property type="project" value="TreeGrafter"/>
</dbReference>
<keyword evidence="1" id="KW-0547">Nucleotide-binding</keyword>
<protein>
    <submittedName>
        <fullName evidence="7">Vbh-1</fullName>
    </submittedName>
</protein>
<accession>A0A0A9F576</accession>
<keyword evidence="2" id="KW-0378">Hydrolase</keyword>
<dbReference type="InterPro" id="IPR014014">
    <property type="entry name" value="RNA_helicase_DEAD_Q_motif"/>
</dbReference>
<evidence type="ECO:0000256" key="5">
    <source>
        <dbReference type="PROSITE-ProRule" id="PRU00552"/>
    </source>
</evidence>
<dbReference type="PANTHER" id="PTHR47959:SF1">
    <property type="entry name" value="ATP-DEPENDENT RNA HELICASE DBPA"/>
    <property type="match status" value="1"/>
</dbReference>
<dbReference type="InterPro" id="IPR011545">
    <property type="entry name" value="DEAD/DEAH_box_helicase_dom"/>
</dbReference>
<dbReference type="AlphaFoldDB" id="A0A0A9F576"/>
<keyword evidence="3" id="KW-0347">Helicase</keyword>
<evidence type="ECO:0000256" key="4">
    <source>
        <dbReference type="ARBA" id="ARBA00022840"/>
    </source>
</evidence>
<dbReference type="GO" id="GO:0005524">
    <property type="term" value="F:ATP binding"/>
    <property type="evidence" value="ECO:0007669"/>
    <property type="project" value="UniProtKB-KW"/>
</dbReference>
<dbReference type="GO" id="GO:0003724">
    <property type="term" value="F:RNA helicase activity"/>
    <property type="evidence" value="ECO:0007669"/>
    <property type="project" value="InterPro"/>
</dbReference>
<name>A0A0A9F576_ARUDO</name>